<evidence type="ECO:0000313" key="3">
    <source>
        <dbReference type="Proteomes" id="UP000008021"/>
    </source>
</evidence>
<name>A0A0E0DPX0_9ORYZ</name>
<dbReference type="EnsemblPlants" id="OMERI05G10370.1">
    <property type="protein sequence ID" value="OMERI05G10370.1"/>
    <property type="gene ID" value="OMERI05G10370"/>
</dbReference>
<feature type="compositionally biased region" description="Gly residues" evidence="1">
    <location>
        <begin position="1"/>
        <end position="10"/>
    </location>
</feature>
<evidence type="ECO:0000313" key="2">
    <source>
        <dbReference type="EnsemblPlants" id="OMERI05G10370.1"/>
    </source>
</evidence>
<dbReference type="Proteomes" id="UP000008021">
    <property type="component" value="Chromosome 5"/>
</dbReference>
<feature type="region of interest" description="Disordered" evidence="1">
    <location>
        <begin position="1"/>
        <end position="70"/>
    </location>
</feature>
<protein>
    <submittedName>
        <fullName evidence="2">Uncharacterized protein</fullName>
    </submittedName>
</protein>
<dbReference type="Gramene" id="OMERI05G10370.1">
    <property type="protein sequence ID" value="OMERI05G10370.1"/>
    <property type="gene ID" value="OMERI05G10370"/>
</dbReference>
<dbReference type="AlphaFoldDB" id="A0A0E0DPX0"/>
<keyword evidence="3" id="KW-1185">Reference proteome</keyword>
<evidence type="ECO:0000256" key="1">
    <source>
        <dbReference type="SAM" id="MobiDB-lite"/>
    </source>
</evidence>
<dbReference type="HOGENOM" id="CLU_2577885_0_0_1"/>
<accession>A0A0E0DPX0</accession>
<organism evidence="2">
    <name type="scientific">Oryza meridionalis</name>
    <dbReference type="NCBI Taxonomy" id="40149"/>
    <lineage>
        <taxon>Eukaryota</taxon>
        <taxon>Viridiplantae</taxon>
        <taxon>Streptophyta</taxon>
        <taxon>Embryophyta</taxon>
        <taxon>Tracheophyta</taxon>
        <taxon>Spermatophyta</taxon>
        <taxon>Magnoliopsida</taxon>
        <taxon>Liliopsida</taxon>
        <taxon>Poales</taxon>
        <taxon>Poaceae</taxon>
        <taxon>BOP clade</taxon>
        <taxon>Oryzoideae</taxon>
        <taxon>Oryzeae</taxon>
        <taxon>Oryzinae</taxon>
        <taxon>Oryza</taxon>
    </lineage>
</organism>
<reference evidence="2" key="2">
    <citation type="submission" date="2018-05" db="EMBL/GenBank/DDBJ databases">
        <title>OmerRS3 (Oryza meridionalis Reference Sequence Version 3).</title>
        <authorList>
            <person name="Zhang J."/>
            <person name="Kudrna D."/>
            <person name="Lee S."/>
            <person name="Talag J."/>
            <person name="Welchert J."/>
            <person name="Wing R.A."/>
        </authorList>
    </citation>
    <scope>NUCLEOTIDE SEQUENCE [LARGE SCALE GENOMIC DNA]</scope>
    <source>
        <strain evidence="2">cv. OR44</strain>
    </source>
</reference>
<proteinExistence type="predicted"/>
<reference evidence="2" key="1">
    <citation type="submission" date="2015-04" db="UniProtKB">
        <authorList>
            <consortium name="EnsemblPlants"/>
        </authorList>
    </citation>
    <scope>IDENTIFICATION</scope>
</reference>
<sequence length="94" mass="9220">MTGVAGGEGSDGGRKVGTDPAVSGARAVLHGGEGGGSGGSYHDDDDGYRDDDGRATPISSPVPPGDYGVGFGRWRPQRGVVMAAMLVAMATGGA</sequence>